<feature type="binding site" evidence="5">
    <location>
        <position position="134"/>
    </location>
    <ligand>
        <name>Mn(2+)</name>
        <dbReference type="ChEBI" id="CHEBI:29035"/>
    </ligand>
</feature>
<dbReference type="EMBL" id="QNUX01000001">
    <property type="protein sequence ID" value="RBN51630.1"/>
    <property type="molecule type" value="Genomic_DNA"/>
</dbReference>
<proteinExistence type="inferred from homology"/>
<comment type="caution">
    <text evidence="9">The sequence shown here is derived from an EMBL/GenBank/DDBJ whole genome shotgun (WGS) entry which is preliminary data.</text>
</comment>
<feature type="binding site" evidence="5">
    <location>
        <position position="80"/>
    </location>
    <ligand>
        <name>Mn(2+)</name>
        <dbReference type="ChEBI" id="CHEBI:29035"/>
    </ligand>
</feature>
<dbReference type="AlphaFoldDB" id="A0A366B3F9"/>
<comment type="function">
    <text evidence="6">Destroys radicals which are normally produced within the cells and which are toxic to biological systems.</text>
</comment>
<dbReference type="GO" id="GO:0004784">
    <property type="term" value="F:superoxide dismutase activity"/>
    <property type="evidence" value="ECO:0007669"/>
    <property type="project" value="UniProtKB-EC"/>
</dbReference>
<dbReference type="Pfam" id="PF00081">
    <property type="entry name" value="Sod_Fe_N"/>
    <property type="match status" value="1"/>
</dbReference>
<feature type="binding site" evidence="5">
    <location>
        <position position="226"/>
    </location>
    <ligand>
        <name>Mn(2+)</name>
        <dbReference type="ChEBI" id="CHEBI:29035"/>
    </ligand>
</feature>
<dbReference type="PROSITE" id="PS00088">
    <property type="entry name" value="SOD_MN"/>
    <property type="match status" value="1"/>
</dbReference>
<dbReference type="GO" id="GO:0030145">
    <property type="term" value="F:manganese ion binding"/>
    <property type="evidence" value="ECO:0007669"/>
    <property type="project" value="UniProtKB-ARBA"/>
</dbReference>
<evidence type="ECO:0000256" key="2">
    <source>
        <dbReference type="ARBA" id="ARBA00012682"/>
    </source>
</evidence>
<dbReference type="Pfam" id="PF02777">
    <property type="entry name" value="Sod_Fe_C"/>
    <property type="match status" value="1"/>
</dbReference>
<dbReference type="FunFam" id="1.10.287.990:FF:000001">
    <property type="entry name" value="Superoxide dismutase"/>
    <property type="match status" value="1"/>
</dbReference>
<dbReference type="InterPro" id="IPR036324">
    <property type="entry name" value="Mn/Fe_SOD_N_sf"/>
</dbReference>
<dbReference type="SUPFAM" id="SSF46609">
    <property type="entry name" value="Fe,Mn superoxide dismutase (SOD), N-terminal domain"/>
    <property type="match status" value="1"/>
</dbReference>
<feature type="binding site" evidence="5">
    <location>
        <position position="222"/>
    </location>
    <ligand>
        <name>Mn(2+)</name>
        <dbReference type="ChEBI" id="CHEBI:29035"/>
    </ligand>
</feature>
<evidence type="ECO:0000313" key="9">
    <source>
        <dbReference type="EMBL" id="RBN51630.1"/>
    </source>
</evidence>
<dbReference type="FunFam" id="3.55.40.20:FF:000001">
    <property type="entry name" value="Superoxide dismutase"/>
    <property type="match status" value="1"/>
</dbReference>
<keyword evidence="10" id="KW-1185">Reference proteome</keyword>
<evidence type="ECO:0000256" key="3">
    <source>
        <dbReference type="ARBA" id="ARBA00022723"/>
    </source>
</evidence>
<evidence type="ECO:0000259" key="7">
    <source>
        <dbReference type="Pfam" id="PF00081"/>
    </source>
</evidence>
<name>A0A366B3F9_9FLAO</name>
<dbReference type="PRINTS" id="PR01703">
    <property type="entry name" value="MNSODISMTASE"/>
</dbReference>
<reference evidence="9 10" key="1">
    <citation type="submission" date="2018-07" db="EMBL/GenBank/DDBJ databases">
        <title>Complete genome sequence of Flavobacterium psychrolimnae LMG 22018.</title>
        <authorList>
            <person name="Kim D.-U."/>
        </authorList>
    </citation>
    <scope>NUCLEOTIDE SEQUENCE [LARGE SCALE GENOMIC DNA]</scope>
    <source>
        <strain evidence="9 10">LMG 22018</strain>
    </source>
</reference>
<dbReference type="InterPro" id="IPR001189">
    <property type="entry name" value="Mn/Fe_SOD"/>
</dbReference>
<dbReference type="InterPro" id="IPR036314">
    <property type="entry name" value="SOD_C_sf"/>
</dbReference>
<feature type="domain" description="Manganese/iron superoxide dismutase N-terminal" evidence="7">
    <location>
        <begin position="55"/>
        <end position="141"/>
    </location>
</feature>
<dbReference type="GO" id="GO:0005737">
    <property type="term" value="C:cytoplasm"/>
    <property type="evidence" value="ECO:0007669"/>
    <property type="project" value="TreeGrafter"/>
</dbReference>
<accession>A0A366B3F9</accession>
<dbReference type="SUPFAM" id="SSF54719">
    <property type="entry name" value="Fe,Mn superoxide dismutase (SOD), C-terminal domain"/>
    <property type="match status" value="1"/>
</dbReference>
<dbReference type="PIRSF" id="PIRSF000349">
    <property type="entry name" value="SODismutase"/>
    <property type="match status" value="1"/>
</dbReference>
<evidence type="ECO:0000256" key="4">
    <source>
        <dbReference type="ARBA" id="ARBA00023002"/>
    </source>
</evidence>
<dbReference type="InterPro" id="IPR019833">
    <property type="entry name" value="Mn/Fe_SOD_BS"/>
</dbReference>
<sequence length="258" mass="29232">MENNNTRRNFLKQTAILSTGTIIGSSLFNSVLAAENNLKTENQVLEPENFDFQGNYSLPKLPYSYDALEPHIDKATMEIHHSKHHQAYVTNLNKAIETLDKNLVEHSKSLENIFEKMSKFPEAIRNNGGGHYNHSLFWSLMKPNGGGTPKGKLGDAIMSTFGSFDEFKKQFSDASMKRFGSGWAWLVVQDGKLVIGSTANQDNPLMRLRGKGLKGKPVLALDVWEHAYYLKNQNRRADYIASFWNVVNWDEAEKLFNS</sequence>
<evidence type="ECO:0000313" key="10">
    <source>
        <dbReference type="Proteomes" id="UP000253676"/>
    </source>
</evidence>
<evidence type="ECO:0000256" key="6">
    <source>
        <dbReference type="RuleBase" id="RU000414"/>
    </source>
</evidence>
<dbReference type="OrthoDB" id="9803125at2"/>
<gene>
    <name evidence="9" type="ORF">DR980_00225</name>
</gene>
<comment type="similarity">
    <text evidence="1 6">Belongs to the iron/manganese superoxide dismutase family.</text>
</comment>
<feature type="domain" description="Manganese/iron superoxide dismutase C-terminal" evidence="8">
    <location>
        <begin position="149"/>
        <end position="254"/>
    </location>
</feature>
<dbReference type="PROSITE" id="PS51318">
    <property type="entry name" value="TAT"/>
    <property type="match status" value="1"/>
</dbReference>
<dbReference type="InterPro" id="IPR006311">
    <property type="entry name" value="TAT_signal"/>
</dbReference>
<dbReference type="Gene3D" id="1.10.287.990">
    <property type="entry name" value="Fe,Mn superoxide dismutase (SOD) domain"/>
    <property type="match status" value="1"/>
</dbReference>
<protein>
    <recommendedName>
        <fullName evidence="2 6">Superoxide dismutase</fullName>
        <ecNumber evidence="2 6">1.15.1.1</ecNumber>
    </recommendedName>
</protein>
<dbReference type="PANTHER" id="PTHR43595:SF2">
    <property type="entry name" value="SMALL RIBOSOMAL SUBUNIT PROTEIN MS42"/>
    <property type="match status" value="1"/>
</dbReference>
<dbReference type="Gene3D" id="3.55.40.20">
    <property type="entry name" value="Iron/manganese superoxide dismutase, C-terminal domain"/>
    <property type="match status" value="1"/>
</dbReference>
<evidence type="ECO:0000259" key="8">
    <source>
        <dbReference type="Pfam" id="PF02777"/>
    </source>
</evidence>
<dbReference type="Proteomes" id="UP000253676">
    <property type="component" value="Unassembled WGS sequence"/>
</dbReference>
<evidence type="ECO:0000256" key="5">
    <source>
        <dbReference type="PIRSR" id="PIRSR000349-1"/>
    </source>
</evidence>
<dbReference type="PANTHER" id="PTHR43595">
    <property type="entry name" value="37S RIBOSOMAL PROTEIN S26, MITOCHONDRIAL"/>
    <property type="match status" value="1"/>
</dbReference>
<comment type="catalytic activity">
    <reaction evidence="6">
        <text>2 superoxide + 2 H(+) = H2O2 + O2</text>
        <dbReference type="Rhea" id="RHEA:20696"/>
        <dbReference type="ChEBI" id="CHEBI:15378"/>
        <dbReference type="ChEBI" id="CHEBI:15379"/>
        <dbReference type="ChEBI" id="CHEBI:16240"/>
        <dbReference type="ChEBI" id="CHEBI:18421"/>
        <dbReference type="EC" id="1.15.1.1"/>
    </reaction>
</comment>
<organism evidence="9 10">
    <name type="scientific">Flavobacterium psychrolimnae</name>
    <dbReference type="NCBI Taxonomy" id="249351"/>
    <lineage>
        <taxon>Bacteria</taxon>
        <taxon>Pseudomonadati</taxon>
        <taxon>Bacteroidota</taxon>
        <taxon>Flavobacteriia</taxon>
        <taxon>Flavobacteriales</taxon>
        <taxon>Flavobacteriaceae</taxon>
        <taxon>Flavobacterium</taxon>
    </lineage>
</organism>
<evidence type="ECO:0000256" key="1">
    <source>
        <dbReference type="ARBA" id="ARBA00008714"/>
    </source>
</evidence>
<dbReference type="EC" id="1.15.1.1" evidence="2 6"/>
<keyword evidence="3 5" id="KW-0479">Metal-binding</keyword>
<dbReference type="InterPro" id="IPR019832">
    <property type="entry name" value="Mn/Fe_SOD_C"/>
</dbReference>
<keyword evidence="4 6" id="KW-0560">Oxidoreductase</keyword>
<dbReference type="InterPro" id="IPR019831">
    <property type="entry name" value="Mn/Fe_SOD_N"/>
</dbReference>